<feature type="compositionally biased region" description="Pro residues" evidence="1">
    <location>
        <begin position="179"/>
        <end position="191"/>
    </location>
</feature>
<protein>
    <recommendedName>
        <fullName evidence="5">Integral membrane protein</fullName>
    </recommendedName>
</protein>
<evidence type="ECO:0000256" key="2">
    <source>
        <dbReference type="SAM" id="Phobius"/>
    </source>
</evidence>
<feature type="compositionally biased region" description="Pro residues" evidence="1">
    <location>
        <begin position="161"/>
        <end position="171"/>
    </location>
</feature>
<dbReference type="Proteomes" id="UP000733379">
    <property type="component" value="Unassembled WGS sequence"/>
</dbReference>
<evidence type="ECO:0000313" key="4">
    <source>
        <dbReference type="Proteomes" id="UP000733379"/>
    </source>
</evidence>
<gene>
    <name evidence="3" type="ORF">KO481_26765</name>
</gene>
<feature type="region of interest" description="Disordered" evidence="1">
    <location>
        <begin position="1"/>
        <end position="191"/>
    </location>
</feature>
<sequence>MSDSPQSAPGGSPGDRAQEQFTPSEQQGDLPRPATEYQDAGHGRHEMAGPAGYPQFEGPGAAQYGNEPVQGAPAVTAPPPPPPVFGAPIPPVHGAGGPVSAPPPGYGPPPQPAYGQPAQPGYGQPVGYTPLPGYPGAPGTVPPDATAAWPSGAAYPGTQPAGPPGAPPSVPPGAEAQPAPSPRGFPPPPPGELSVGRALGYGWERFRANPIPWISITLIGFVAYLAVTLVIRAGGVNSVVPLLLMFLVVAVVVWLLQAAMIRGALYETDGTPPDFQAFFGFVNAGNVLLVALGVFAASVVSMIVLATVIGLVSTGLGTVLGVIAAMAVGFLCMFALHFVIDVDQSPVAAIRSSVRLVLANVGQLILLALAVLVLTAVATALCGIGLLVAGPVTVMALTYSYRTLTDGLTL</sequence>
<keyword evidence="2" id="KW-1133">Transmembrane helix</keyword>
<dbReference type="RefSeq" id="WP_215920916.1">
    <property type="nucleotide sequence ID" value="NZ_JAHKNI010000009.1"/>
</dbReference>
<dbReference type="EMBL" id="JAHKNI010000009">
    <property type="protein sequence ID" value="MBU3065118.1"/>
    <property type="molecule type" value="Genomic_DNA"/>
</dbReference>
<feature type="compositionally biased region" description="Pro residues" evidence="1">
    <location>
        <begin position="76"/>
        <end position="91"/>
    </location>
</feature>
<comment type="caution">
    <text evidence="3">The sequence shown here is derived from an EMBL/GenBank/DDBJ whole genome shotgun (WGS) entry which is preliminary data.</text>
</comment>
<name>A0ABS6B486_9NOCA</name>
<organism evidence="3 4">
    <name type="scientific">Nocardia albiluteola</name>
    <dbReference type="NCBI Taxonomy" id="2842303"/>
    <lineage>
        <taxon>Bacteria</taxon>
        <taxon>Bacillati</taxon>
        <taxon>Actinomycetota</taxon>
        <taxon>Actinomycetes</taxon>
        <taxon>Mycobacteriales</taxon>
        <taxon>Nocardiaceae</taxon>
        <taxon>Nocardia</taxon>
    </lineage>
</organism>
<feature type="compositionally biased region" description="Pro residues" evidence="1">
    <location>
        <begin position="100"/>
        <end position="112"/>
    </location>
</feature>
<feature type="transmembrane region" description="Helical" evidence="2">
    <location>
        <begin position="211"/>
        <end position="231"/>
    </location>
</feature>
<evidence type="ECO:0000313" key="3">
    <source>
        <dbReference type="EMBL" id="MBU3065118.1"/>
    </source>
</evidence>
<evidence type="ECO:0008006" key="5">
    <source>
        <dbReference type="Google" id="ProtNLM"/>
    </source>
</evidence>
<feature type="transmembrane region" description="Helical" evidence="2">
    <location>
        <begin position="285"/>
        <end position="312"/>
    </location>
</feature>
<keyword evidence="2" id="KW-0472">Membrane</keyword>
<proteinExistence type="predicted"/>
<feature type="compositionally biased region" description="Low complexity" evidence="1">
    <location>
        <begin position="113"/>
        <end position="128"/>
    </location>
</feature>
<evidence type="ECO:0000256" key="1">
    <source>
        <dbReference type="SAM" id="MobiDB-lite"/>
    </source>
</evidence>
<feature type="transmembrane region" description="Helical" evidence="2">
    <location>
        <begin position="352"/>
        <end position="374"/>
    </location>
</feature>
<feature type="transmembrane region" description="Helical" evidence="2">
    <location>
        <begin position="381"/>
        <end position="401"/>
    </location>
</feature>
<accession>A0ABS6B486</accession>
<keyword evidence="4" id="KW-1185">Reference proteome</keyword>
<feature type="transmembrane region" description="Helical" evidence="2">
    <location>
        <begin position="243"/>
        <end position="265"/>
    </location>
</feature>
<reference evidence="3 4" key="1">
    <citation type="submission" date="2021-06" db="EMBL/GenBank/DDBJ databases">
        <title>Actinomycetes sequencing.</title>
        <authorList>
            <person name="Shan Q."/>
        </authorList>
    </citation>
    <scope>NUCLEOTIDE SEQUENCE [LARGE SCALE GENOMIC DNA]</scope>
    <source>
        <strain evidence="3 4">NEAU-G5</strain>
    </source>
</reference>
<feature type="transmembrane region" description="Helical" evidence="2">
    <location>
        <begin position="319"/>
        <end position="340"/>
    </location>
</feature>
<keyword evidence="2" id="KW-0812">Transmembrane</keyword>